<accession>A0ABP5KKE7</accession>
<dbReference type="Proteomes" id="UP001500575">
    <property type="component" value="Unassembled WGS sequence"/>
</dbReference>
<proteinExistence type="predicted"/>
<gene>
    <name evidence="2" type="ORF">GCM10009843_35780</name>
</gene>
<evidence type="ECO:0000313" key="2">
    <source>
        <dbReference type="EMBL" id="GAA2131839.1"/>
    </source>
</evidence>
<reference evidence="3" key="1">
    <citation type="journal article" date="2019" name="Int. J. Syst. Evol. Microbiol.">
        <title>The Global Catalogue of Microorganisms (GCM) 10K type strain sequencing project: providing services to taxonomists for standard genome sequencing and annotation.</title>
        <authorList>
            <consortium name="The Broad Institute Genomics Platform"/>
            <consortium name="The Broad Institute Genome Sequencing Center for Infectious Disease"/>
            <person name="Wu L."/>
            <person name="Ma J."/>
        </authorList>
    </citation>
    <scope>NUCLEOTIDE SEQUENCE [LARGE SCALE GENOMIC DNA]</scope>
    <source>
        <strain evidence="3">JCM 16021</strain>
    </source>
</reference>
<keyword evidence="3" id="KW-1185">Reference proteome</keyword>
<name>A0ABP5KKE7_9ACTN</name>
<comment type="caution">
    <text evidence="2">The sequence shown here is derived from an EMBL/GenBank/DDBJ whole genome shotgun (WGS) entry which is preliminary data.</text>
</comment>
<protein>
    <submittedName>
        <fullName evidence="2">Uncharacterized protein</fullName>
    </submittedName>
</protein>
<organism evidence="2 3">
    <name type="scientific">Nocardioides bigeumensis</name>
    <dbReference type="NCBI Taxonomy" id="433657"/>
    <lineage>
        <taxon>Bacteria</taxon>
        <taxon>Bacillati</taxon>
        <taxon>Actinomycetota</taxon>
        <taxon>Actinomycetes</taxon>
        <taxon>Propionibacteriales</taxon>
        <taxon>Nocardioidaceae</taxon>
        <taxon>Nocardioides</taxon>
    </lineage>
</organism>
<dbReference type="RefSeq" id="WP_344305186.1">
    <property type="nucleotide sequence ID" value="NZ_BAAAQQ010000013.1"/>
</dbReference>
<dbReference type="EMBL" id="BAAAQQ010000013">
    <property type="protein sequence ID" value="GAA2131839.1"/>
    <property type="molecule type" value="Genomic_DNA"/>
</dbReference>
<sequence>MNLFNQTWQRTPGPFEPIEVRRIAERAILGRLGDAYAAEYGLIGCLRHVHNVGDQTAAVHLNSGGNAAAVAEAFMHEGYAVWRGTRPDCGVVLIVSRSARIIDTNDQVRRYAVDLATRTGRPLGDILDAWRGFKRYWDEPLTSSNWDNYRPAMSTCPDHHTGSASEWFISFHQRWLPAGLSVALATHGLTAGQAFSVHAEVMETPGFAHARRALETGSNPSAAVLRLVSSWRWHVARAAQGLTSVDRLNLQAIDDDWVTNLSGPSNGWTPCQAVTDEIRAAWAMLAALKPADGKETGRASTTDTRPSDASPAAVSERQHHR</sequence>
<evidence type="ECO:0000256" key="1">
    <source>
        <dbReference type="SAM" id="MobiDB-lite"/>
    </source>
</evidence>
<feature type="region of interest" description="Disordered" evidence="1">
    <location>
        <begin position="291"/>
        <end position="321"/>
    </location>
</feature>
<evidence type="ECO:0000313" key="3">
    <source>
        <dbReference type="Proteomes" id="UP001500575"/>
    </source>
</evidence>